<dbReference type="AlphaFoldDB" id="A0A381XT34"/>
<sequence>GGALGLDGSNLKTLINNFVGAFQETSTAGLIAVGALLAVGATIGATLGAKGAVGVALGMTGIGAGLAGFFGGLMLADKFAETLGTDIPGAKLSIMMKNFMSAFDGASDAGLIALGALLIVGAGLGVASPAVALSAALGMTAVGAGLAGFFGGLMLADKFAATLGTDIPGAGLSTMMKNFFSAFDGASDTALKAVGLLLVAGAAIGIALPGAGPALVALGMTALGAGLAGFFGGLLLADVAISKLGGEDAGAGIATLLTNLGKGLGGFVGGFGESMAKQMDNINADKMSKLGGGIKDLGVGILAFAGGQGVGAVTGIMSSIGSLFGSDSPLEQITDLSKKIKDEDADRLAKFGQGVGGLGAGLLSLSQADPKRIEKTLATLSKMKELPSLAGIDATPFAAFPMKSMQEGGLVQETGPILAHKDEIIFDQQASGMMVKAAQLMADSGTMKSTVSNGGGAPVIINNNNVDNSMQSSQTTAVSIPAPTRSNESTLRALQAA</sequence>
<organism evidence="3">
    <name type="scientific">marine metagenome</name>
    <dbReference type="NCBI Taxonomy" id="408172"/>
    <lineage>
        <taxon>unclassified sequences</taxon>
        <taxon>metagenomes</taxon>
        <taxon>ecological metagenomes</taxon>
    </lineage>
</organism>
<feature type="transmembrane region" description="Helical" evidence="2">
    <location>
        <begin position="55"/>
        <end position="76"/>
    </location>
</feature>
<reference evidence="3" key="1">
    <citation type="submission" date="2018-05" db="EMBL/GenBank/DDBJ databases">
        <authorList>
            <person name="Lanie J.A."/>
            <person name="Ng W.-L."/>
            <person name="Kazmierczak K.M."/>
            <person name="Andrzejewski T.M."/>
            <person name="Davidsen T.M."/>
            <person name="Wayne K.J."/>
            <person name="Tettelin H."/>
            <person name="Glass J.I."/>
            <person name="Rusch D."/>
            <person name="Podicherti R."/>
            <person name="Tsui H.-C.T."/>
            <person name="Winkler M.E."/>
        </authorList>
    </citation>
    <scope>NUCLEOTIDE SEQUENCE</scope>
</reference>
<feature type="non-terminal residue" evidence="3">
    <location>
        <position position="1"/>
    </location>
</feature>
<feature type="transmembrane region" description="Helical" evidence="2">
    <location>
        <begin position="28"/>
        <end position="49"/>
    </location>
</feature>
<keyword evidence="2" id="KW-0812">Transmembrane</keyword>
<keyword evidence="2" id="KW-1133">Transmembrane helix</keyword>
<proteinExistence type="predicted"/>
<feature type="transmembrane region" description="Helical" evidence="2">
    <location>
        <begin position="214"/>
        <end position="237"/>
    </location>
</feature>
<evidence type="ECO:0000256" key="1">
    <source>
        <dbReference type="SAM" id="MobiDB-lite"/>
    </source>
</evidence>
<evidence type="ECO:0000256" key="2">
    <source>
        <dbReference type="SAM" id="Phobius"/>
    </source>
</evidence>
<feature type="transmembrane region" description="Helical" evidence="2">
    <location>
        <begin position="133"/>
        <end position="156"/>
    </location>
</feature>
<evidence type="ECO:0000313" key="3">
    <source>
        <dbReference type="EMBL" id="SVA67934.1"/>
    </source>
</evidence>
<keyword evidence="2" id="KW-0472">Membrane</keyword>
<accession>A0A381XT34</accession>
<feature type="transmembrane region" description="Helical" evidence="2">
    <location>
        <begin position="105"/>
        <end position="127"/>
    </location>
</feature>
<protein>
    <submittedName>
        <fullName evidence="3">Uncharacterized protein</fullName>
    </submittedName>
</protein>
<feature type="region of interest" description="Disordered" evidence="1">
    <location>
        <begin position="465"/>
        <end position="497"/>
    </location>
</feature>
<dbReference type="EMBL" id="UINC01016293">
    <property type="protein sequence ID" value="SVA67934.1"/>
    <property type="molecule type" value="Genomic_DNA"/>
</dbReference>
<name>A0A381XT34_9ZZZZ</name>
<gene>
    <name evidence="3" type="ORF">METZ01_LOCUS120788</name>
</gene>
<feature type="transmembrane region" description="Helical" evidence="2">
    <location>
        <begin position="190"/>
        <end position="208"/>
    </location>
</feature>